<dbReference type="WBParaSite" id="EEL_0000074301-mRNA-1">
    <property type="protein sequence ID" value="EEL_0000074301-mRNA-1"/>
    <property type="gene ID" value="EEL_0000074301"/>
</dbReference>
<protein>
    <submittedName>
        <fullName evidence="2">LAM_G_DOMAIN domain-containing protein</fullName>
    </submittedName>
</protein>
<dbReference type="AlphaFoldDB" id="A0A0R3RH36"/>
<dbReference type="Proteomes" id="UP000050640">
    <property type="component" value="Unplaced"/>
</dbReference>
<keyword evidence="1" id="KW-1185">Reference proteome</keyword>
<name>A0A0R3RH36_9BILA</name>
<organism evidence="1 2">
    <name type="scientific">Elaeophora elaphi</name>
    <dbReference type="NCBI Taxonomy" id="1147741"/>
    <lineage>
        <taxon>Eukaryota</taxon>
        <taxon>Metazoa</taxon>
        <taxon>Ecdysozoa</taxon>
        <taxon>Nematoda</taxon>
        <taxon>Chromadorea</taxon>
        <taxon>Rhabditida</taxon>
        <taxon>Spirurina</taxon>
        <taxon>Spiruromorpha</taxon>
        <taxon>Filarioidea</taxon>
        <taxon>Onchocercidae</taxon>
        <taxon>Elaeophora</taxon>
    </lineage>
</organism>
<sequence>LQAFPNPNYIIYGLRDDSNILLLPSTVARNASAIKRLAYLLDDESSATSKKNIEHYNAMLIEVHGLLQFITIWQETAASTGKLYTFTRLSYFEAFRLVFVPTPTKIIHAATFTTLMYFSDLSKRHFSYQTTADSRVFLYQIGEGRIGQYEIIFGRAGTKLFIDGIRKSTKTWSEPPILMVMTKKTTKWLARRQKSVISQIDCIVETASKFGVGILYNRKNLVNAYYEMGDSAFDCIS</sequence>
<reference evidence="2" key="1">
    <citation type="submission" date="2017-02" db="UniProtKB">
        <authorList>
            <consortium name="WormBaseParasite"/>
        </authorList>
    </citation>
    <scope>IDENTIFICATION</scope>
</reference>
<accession>A0A0R3RH36</accession>
<evidence type="ECO:0000313" key="1">
    <source>
        <dbReference type="Proteomes" id="UP000050640"/>
    </source>
</evidence>
<evidence type="ECO:0000313" key="2">
    <source>
        <dbReference type="WBParaSite" id="EEL_0000074301-mRNA-1"/>
    </source>
</evidence>
<proteinExistence type="predicted"/>